<dbReference type="PROSITE" id="PS00356">
    <property type="entry name" value="HTH_LACI_1"/>
    <property type="match status" value="1"/>
</dbReference>
<keyword evidence="2" id="KW-0238">DNA-binding</keyword>
<dbReference type="InterPro" id="IPR000843">
    <property type="entry name" value="HTH_LacI"/>
</dbReference>
<keyword evidence="6" id="KW-1185">Reference proteome</keyword>
<dbReference type="AlphaFoldDB" id="A0A291HUA7"/>
<dbReference type="PANTHER" id="PTHR30146">
    <property type="entry name" value="LACI-RELATED TRANSCRIPTIONAL REPRESSOR"/>
    <property type="match status" value="1"/>
</dbReference>
<evidence type="ECO:0000256" key="2">
    <source>
        <dbReference type="ARBA" id="ARBA00023125"/>
    </source>
</evidence>
<dbReference type="EMBL" id="CP012621">
    <property type="protein sequence ID" value="ATG75747.1"/>
    <property type="molecule type" value="Genomic_DNA"/>
</dbReference>
<dbReference type="SMART" id="SM00354">
    <property type="entry name" value="HTH_LACI"/>
    <property type="match status" value="1"/>
</dbReference>
<organism evidence="5 6">
    <name type="scientific">Zobellella denitrificans</name>
    <dbReference type="NCBI Taxonomy" id="347534"/>
    <lineage>
        <taxon>Bacteria</taxon>
        <taxon>Pseudomonadati</taxon>
        <taxon>Pseudomonadota</taxon>
        <taxon>Gammaproteobacteria</taxon>
        <taxon>Aeromonadales</taxon>
        <taxon>Aeromonadaceae</taxon>
        <taxon>Zobellella</taxon>
    </lineage>
</organism>
<dbReference type="SUPFAM" id="SSF53822">
    <property type="entry name" value="Periplasmic binding protein-like I"/>
    <property type="match status" value="1"/>
</dbReference>
<evidence type="ECO:0000259" key="4">
    <source>
        <dbReference type="PROSITE" id="PS50932"/>
    </source>
</evidence>
<dbReference type="PANTHER" id="PTHR30146:SF145">
    <property type="entry name" value="RIBOSE OPERON REPRESSOR"/>
    <property type="match status" value="1"/>
</dbReference>
<dbReference type="Gene3D" id="3.40.50.2300">
    <property type="match status" value="2"/>
</dbReference>
<dbReference type="Pfam" id="PF00356">
    <property type="entry name" value="LacI"/>
    <property type="match status" value="1"/>
</dbReference>
<dbReference type="InterPro" id="IPR010982">
    <property type="entry name" value="Lambda_DNA-bd_dom_sf"/>
</dbReference>
<keyword evidence="3" id="KW-0804">Transcription</keyword>
<name>A0A291HUA7_9GAMM</name>
<keyword evidence="1" id="KW-0805">Transcription regulation</keyword>
<dbReference type="GO" id="GO:0000976">
    <property type="term" value="F:transcription cis-regulatory region binding"/>
    <property type="evidence" value="ECO:0007669"/>
    <property type="project" value="TreeGrafter"/>
</dbReference>
<evidence type="ECO:0000256" key="1">
    <source>
        <dbReference type="ARBA" id="ARBA00023015"/>
    </source>
</evidence>
<dbReference type="Gene3D" id="1.10.260.40">
    <property type="entry name" value="lambda repressor-like DNA-binding domains"/>
    <property type="match status" value="1"/>
</dbReference>
<evidence type="ECO:0000313" key="6">
    <source>
        <dbReference type="Proteomes" id="UP000217763"/>
    </source>
</evidence>
<accession>A0A291HUA7</accession>
<sequence>MKKQSHATISDVARQAGVGKTSVSRYLNGELQLLSEDLRSRIGAAIKALDYRPSQSARALKAGRSKLIGLVLADITNPYSIGVLRGVEKICNEAGYMLMVCNTNNEPEQQNRYLALLSSHRVDGVIINSVGMSDESLQAFADIDCPFVFVDRKSAGFDCDVVGLDNRQAMNIAAAHLIEQGYESILFLTQSLAIDTRSERLRALREFVGDEPGMSCSYFEFTKEEQQVDHAIADFVAANRGLKKAIVTANGVVTMITAKALKRLRIDWGTQIGLLSVDDLDWAELPGTGITSVRQPNQLIGETACTLLLRRIEGDTGAYESHLYPAELVIRGSTAM</sequence>
<proteinExistence type="predicted"/>
<dbReference type="CDD" id="cd06283">
    <property type="entry name" value="PBP1_RegR_EndR_KdgR-like"/>
    <property type="match status" value="1"/>
</dbReference>
<dbReference type="InterPro" id="IPR001761">
    <property type="entry name" value="Peripla_BP/Lac1_sug-bd_dom"/>
</dbReference>
<feature type="domain" description="HTH lacI-type" evidence="4">
    <location>
        <begin position="7"/>
        <end position="62"/>
    </location>
</feature>
<evidence type="ECO:0000256" key="3">
    <source>
        <dbReference type="ARBA" id="ARBA00023163"/>
    </source>
</evidence>
<dbReference type="SUPFAM" id="SSF47413">
    <property type="entry name" value="lambda repressor-like DNA-binding domains"/>
    <property type="match status" value="1"/>
</dbReference>
<reference evidence="6" key="1">
    <citation type="submission" date="2015-09" db="EMBL/GenBank/DDBJ databases">
        <authorList>
            <person name="Shao Z."/>
            <person name="Wang L."/>
        </authorList>
    </citation>
    <scope>NUCLEOTIDE SEQUENCE [LARGE SCALE GENOMIC DNA]</scope>
    <source>
        <strain evidence="6">F13-1</strain>
    </source>
</reference>
<dbReference type="Proteomes" id="UP000217763">
    <property type="component" value="Chromosome"/>
</dbReference>
<dbReference type="PROSITE" id="PS50932">
    <property type="entry name" value="HTH_LACI_2"/>
    <property type="match status" value="1"/>
</dbReference>
<gene>
    <name evidence="5" type="ORF">AN401_00580</name>
</gene>
<dbReference type="CDD" id="cd01392">
    <property type="entry name" value="HTH_LacI"/>
    <property type="match status" value="1"/>
</dbReference>
<evidence type="ECO:0000313" key="5">
    <source>
        <dbReference type="EMBL" id="ATG75747.1"/>
    </source>
</evidence>
<dbReference type="GO" id="GO:0003700">
    <property type="term" value="F:DNA-binding transcription factor activity"/>
    <property type="evidence" value="ECO:0007669"/>
    <property type="project" value="TreeGrafter"/>
</dbReference>
<dbReference type="KEGG" id="zdf:AN401_00580"/>
<protein>
    <submittedName>
        <fullName evidence="5">LacI family transcriptional regulator</fullName>
    </submittedName>
</protein>
<dbReference type="InterPro" id="IPR028082">
    <property type="entry name" value="Peripla_BP_I"/>
</dbReference>
<dbReference type="Pfam" id="PF00532">
    <property type="entry name" value="Peripla_BP_1"/>
    <property type="match status" value="1"/>
</dbReference>